<dbReference type="PANTHER" id="PTHR47739">
    <property type="entry name" value="TRNA1(VAL) (ADENINE(37)-N6)-METHYLTRANSFERASE"/>
    <property type="match status" value="1"/>
</dbReference>
<sequence>MAQMILYQSKTGYRYNSDSLFLYDFALRFANFKGGALLDVGCGCGILGLLLARDFRDFAFSLTSIDISPLNTTITAKNAKLNAIKAQIICADFISWASEFCGQKFSLIISNPPFYNFGFESANSHRNLARENKNMDLNDFIKSCSRLLLPKGKLVFCYDVRFLDMIISALNANKLKLNKMRLIYPKEQKSAKTALFLCAKSSRSPCEIIAPLYANLNEILSDEAKEIYKKASLKSIDVD</sequence>
<dbReference type="InterPro" id="IPR050210">
    <property type="entry name" value="tRNA_Adenine-N(6)_MTase"/>
</dbReference>
<dbReference type="EMBL" id="CP049075">
    <property type="protein sequence ID" value="QLI05208.1"/>
    <property type="molecule type" value="Genomic_DNA"/>
</dbReference>
<evidence type="ECO:0000313" key="4">
    <source>
        <dbReference type="EMBL" id="QLI05208.1"/>
    </source>
</evidence>
<protein>
    <submittedName>
        <fullName evidence="4">tRNA m6A37 methyltransferase</fullName>
        <ecNumber evidence="4">2.1.1.223</ecNumber>
    </submittedName>
</protein>
<dbReference type="Gene3D" id="3.40.50.150">
    <property type="entry name" value="Vaccinia Virus protein VP39"/>
    <property type="match status" value="1"/>
</dbReference>
<keyword evidence="5" id="KW-1185">Reference proteome</keyword>
<name>A0A7H9CIW0_9BACT</name>
<accession>A0A7H9CIW0</accession>
<dbReference type="CDD" id="cd02440">
    <property type="entry name" value="AdoMet_MTases"/>
    <property type="match status" value="1"/>
</dbReference>
<keyword evidence="2" id="KW-0949">S-adenosyl-L-methionine</keyword>
<dbReference type="PROSITE" id="PS00092">
    <property type="entry name" value="N6_MTASE"/>
    <property type="match status" value="1"/>
</dbReference>
<dbReference type="Pfam" id="PF05175">
    <property type="entry name" value="MTS"/>
    <property type="match status" value="1"/>
</dbReference>
<dbReference type="GO" id="GO:0008757">
    <property type="term" value="F:S-adenosylmethionine-dependent methyltransferase activity"/>
    <property type="evidence" value="ECO:0007669"/>
    <property type="project" value="UniProtKB-ARBA"/>
</dbReference>
<evidence type="ECO:0000256" key="1">
    <source>
        <dbReference type="ARBA" id="ARBA00022603"/>
    </source>
</evidence>
<dbReference type="GO" id="GO:0003676">
    <property type="term" value="F:nucleic acid binding"/>
    <property type="evidence" value="ECO:0007669"/>
    <property type="project" value="InterPro"/>
</dbReference>
<proteinExistence type="predicted"/>
<dbReference type="KEGG" id="cinf:CINF_0687"/>
<dbReference type="SUPFAM" id="SSF53335">
    <property type="entry name" value="S-adenosyl-L-methionine-dependent methyltransferases"/>
    <property type="match status" value="1"/>
</dbReference>
<dbReference type="InterPro" id="IPR029063">
    <property type="entry name" value="SAM-dependent_MTases_sf"/>
</dbReference>
<feature type="domain" description="Methyltransferase small" evidence="3">
    <location>
        <begin position="33"/>
        <end position="119"/>
    </location>
</feature>
<dbReference type="GO" id="GO:0032259">
    <property type="term" value="P:methylation"/>
    <property type="evidence" value="ECO:0007669"/>
    <property type="project" value="UniProtKB-KW"/>
</dbReference>
<evidence type="ECO:0000259" key="3">
    <source>
        <dbReference type="Pfam" id="PF05175"/>
    </source>
</evidence>
<dbReference type="InterPro" id="IPR007848">
    <property type="entry name" value="Small_mtfrase_dom"/>
</dbReference>
<evidence type="ECO:0000256" key="2">
    <source>
        <dbReference type="ARBA" id="ARBA00022691"/>
    </source>
</evidence>
<evidence type="ECO:0000313" key="5">
    <source>
        <dbReference type="Proteomes" id="UP000509414"/>
    </source>
</evidence>
<dbReference type="Proteomes" id="UP000509414">
    <property type="component" value="Chromosome"/>
</dbReference>
<dbReference type="AlphaFoldDB" id="A0A7H9CIW0"/>
<dbReference type="PANTHER" id="PTHR47739:SF1">
    <property type="entry name" value="TRNA1(VAL) (ADENINE(37)-N6)-METHYLTRANSFERASE"/>
    <property type="match status" value="1"/>
</dbReference>
<keyword evidence="1 4" id="KW-0489">Methyltransferase</keyword>
<dbReference type="GO" id="GO:0008170">
    <property type="term" value="F:N-methyltransferase activity"/>
    <property type="evidence" value="ECO:0007669"/>
    <property type="project" value="UniProtKB-ARBA"/>
</dbReference>
<organism evidence="4 5">
    <name type="scientific">Candidatus Campylobacter infans</name>
    <dbReference type="NCBI Taxonomy" id="2561898"/>
    <lineage>
        <taxon>Bacteria</taxon>
        <taxon>Pseudomonadati</taxon>
        <taxon>Campylobacterota</taxon>
        <taxon>Epsilonproteobacteria</taxon>
        <taxon>Campylobacterales</taxon>
        <taxon>Campylobacteraceae</taxon>
        <taxon>Campylobacter</taxon>
    </lineage>
</organism>
<dbReference type="EC" id="2.1.1.223" evidence="4"/>
<gene>
    <name evidence="4" type="primary">yfiC</name>
    <name evidence="4" type="ORF">CINF_0687</name>
</gene>
<dbReference type="RefSeq" id="WP_179975760.1">
    <property type="nucleotide sequence ID" value="NZ_CP049075.1"/>
</dbReference>
<keyword evidence="4" id="KW-0808">Transferase</keyword>
<dbReference type="InterPro" id="IPR002052">
    <property type="entry name" value="DNA_methylase_N6_adenine_CS"/>
</dbReference>
<reference evidence="4 5" key="1">
    <citation type="submission" date="2020-02" db="EMBL/GenBank/DDBJ databases">
        <title>Complete genome sequence of the novel Campylobacter species Candidatus Campylobacter infans.</title>
        <authorList>
            <person name="Duim B."/>
            <person name="Zomer A."/>
            <person name="van der Graaf L."/>
            <person name="Wagenaar J."/>
        </authorList>
    </citation>
    <scope>NUCLEOTIDE SEQUENCE [LARGE SCALE GENOMIC DNA]</scope>
    <source>
        <strain evidence="4 5">19S00001</strain>
    </source>
</reference>